<dbReference type="PANTHER" id="PTHR32444">
    <property type="entry name" value="BULB-TYPE LECTIN DOMAIN-CONTAINING PROTEIN"/>
    <property type="match status" value="1"/>
</dbReference>
<dbReference type="EMBL" id="JAPFFI010000004">
    <property type="protein sequence ID" value="KAJ6397024.1"/>
    <property type="molecule type" value="Genomic_DNA"/>
</dbReference>
<dbReference type="Pfam" id="PF08276">
    <property type="entry name" value="PAN_2"/>
    <property type="match status" value="1"/>
</dbReference>
<organism evidence="3 4">
    <name type="scientific">Salix suchowensis</name>
    <dbReference type="NCBI Taxonomy" id="1278906"/>
    <lineage>
        <taxon>Eukaryota</taxon>
        <taxon>Viridiplantae</taxon>
        <taxon>Streptophyta</taxon>
        <taxon>Embryophyta</taxon>
        <taxon>Tracheophyta</taxon>
        <taxon>Spermatophyta</taxon>
        <taxon>Magnoliopsida</taxon>
        <taxon>eudicotyledons</taxon>
        <taxon>Gunneridae</taxon>
        <taxon>Pentapetalae</taxon>
        <taxon>rosids</taxon>
        <taxon>fabids</taxon>
        <taxon>Malpighiales</taxon>
        <taxon>Salicaceae</taxon>
        <taxon>Saliceae</taxon>
        <taxon>Salix</taxon>
    </lineage>
</organism>
<feature type="transmembrane region" description="Helical" evidence="1">
    <location>
        <begin position="122"/>
        <end position="142"/>
    </location>
</feature>
<evidence type="ECO:0000313" key="3">
    <source>
        <dbReference type="EMBL" id="KAJ6397024.1"/>
    </source>
</evidence>
<dbReference type="Gene3D" id="3.50.4.10">
    <property type="entry name" value="Hepatocyte Growth Factor"/>
    <property type="match status" value="1"/>
</dbReference>
<dbReference type="Proteomes" id="UP001141253">
    <property type="component" value="Chromosome 4"/>
</dbReference>
<keyword evidence="1" id="KW-0472">Membrane</keyword>
<comment type="caution">
    <text evidence="3">The sequence shown here is derived from an EMBL/GenBank/DDBJ whole genome shotgun (WGS) entry which is preliminary data.</text>
</comment>
<keyword evidence="4" id="KW-1185">Reference proteome</keyword>
<evidence type="ECO:0000313" key="4">
    <source>
        <dbReference type="Proteomes" id="UP001141253"/>
    </source>
</evidence>
<sequence>MKGFQPKNIQAWDLRDGSGGCVRKTNLECLKDKFLHLKNMKLPESTASFVDRNTSLRNCEMLCSSNCSCTAYANSNISNGGSGCVIWTGELFDLRQYPEGGQDLYVRLAASDIGDGGSAETIIIVIAVGVGMILAVTGFSIWKRKRLLSACNGKTQQK</sequence>
<evidence type="ECO:0000259" key="2">
    <source>
        <dbReference type="PROSITE" id="PS50948"/>
    </source>
</evidence>
<dbReference type="PANTHER" id="PTHR32444:SF89">
    <property type="entry name" value="S GLYCOPROTEIN"/>
    <property type="match status" value="1"/>
</dbReference>
<evidence type="ECO:0000256" key="1">
    <source>
        <dbReference type="SAM" id="Phobius"/>
    </source>
</evidence>
<keyword evidence="1" id="KW-1133">Transmembrane helix</keyword>
<name>A0ABQ9CBP7_9ROSI</name>
<keyword evidence="1" id="KW-0812">Transmembrane</keyword>
<proteinExistence type="predicted"/>
<accession>A0ABQ9CBP7</accession>
<reference evidence="3" key="2">
    <citation type="journal article" date="2023" name="Int. J. Mol. Sci.">
        <title>De Novo Assembly and Annotation of 11 Diverse Shrub Willow (Salix) Genomes Reveals Novel Gene Organization in Sex-Linked Regions.</title>
        <authorList>
            <person name="Hyden B."/>
            <person name="Feng K."/>
            <person name="Yates T.B."/>
            <person name="Jawdy S."/>
            <person name="Cereghino C."/>
            <person name="Smart L.B."/>
            <person name="Muchero W."/>
        </authorList>
    </citation>
    <scope>NUCLEOTIDE SEQUENCE</scope>
    <source>
        <tissue evidence="3">Shoot tip</tissue>
    </source>
</reference>
<dbReference type="PROSITE" id="PS50948">
    <property type="entry name" value="PAN"/>
    <property type="match status" value="1"/>
</dbReference>
<reference evidence="3" key="1">
    <citation type="submission" date="2022-10" db="EMBL/GenBank/DDBJ databases">
        <authorList>
            <person name="Hyden B.L."/>
            <person name="Feng K."/>
            <person name="Yates T."/>
            <person name="Jawdy S."/>
            <person name="Smart L.B."/>
            <person name="Muchero W."/>
        </authorList>
    </citation>
    <scope>NUCLEOTIDE SEQUENCE</scope>
    <source>
        <tissue evidence="3">Shoot tip</tissue>
    </source>
</reference>
<dbReference type="SMART" id="SM00473">
    <property type="entry name" value="PAN_AP"/>
    <property type="match status" value="1"/>
</dbReference>
<feature type="domain" description="Apple" evidence="2">
    <location>
        <begin position="29"/>
        <end position="109"/>
    </location>
</feature>
<dbReference type="InterPro" id="IPR003609">
    <property type="entry name" value="Pan_app"/>
</dbReference>
<protein>
    <recommendedName>
        <fullName evidence="2">Apple domain-containing protein</fullName>
    </recommendedName>
</protein>
<dbReference type="CDD" id="cd01098">
    <property type="entry name" value="PAN_AP_plant"/>
    <property type="match status" value="1"/>
</dbReference>
<gene>
    <name evidence="3" type="ORF">OIU77_021959</name>
</gene>
<feature type="non-terminal residue" evidence="3">
    <location>
        <position position="158"/>
    </location>
</feature>